<accession>A0A346QVZ8</accession>
<feature type="compositionally biased region" description="Polar residues" evidence="1">
    <location>
        <begin position="10"/>
        <end position="23"/>
    </location>
</feature>
<reference evidence="2" key="1">
    <citation type="journal article" date="2018" name="PLoS ONE">
        <title>Genomic analysis of an Argentinean isolate of Spodoptera frugiperda granulovirus reveals that various baculoviruses code for Lef-7 proteins with three F-box domains.</title>
        <authorList>
            <person name="Ferrelli M.L."/>
            <person name="Pidre M.L."/>
            <person name="Ghiringhelli P.D."/>
            <person name="Torres S."/>
            <person name="Fabre M.L."/>
            <person name="Masson T."/>
            <person name="Cedola M.T."/>
            <person name="Sciocco-Cap A."/>
            <person name="Romanowski V."/>
        </authorList>
    </citation>
    <scope>NUCLEOTIDE SEQUENCE</scope>
    <source>
        <strain evidence="2">ARG</strain>
    </source>
</reference>
<feature type="region of interest" description="Disordered" evidence="1">
    <location>
        <begin position="1"/>
        <end position="23"/>
    </location>
</feature>
<sequence>MATLRGAANNFATPRPHTSCTATTRQRLQIPAAGAEMRDFQDVIEADLVPPRMKKPQLYPDLSRLRLHPYHISDRYCHRIMLRMQERYRYRYI</sequence>
<name>A0A346QVZ8_9BBAC</name>
<proteinExistence type="predicted"/>
<evidence type="ECO:0000256" key="1">
    <source>
        <dbReference type="SAM" id="MobiDB-lite"/>
    </source>
</evidence>
<evidence type="ECO:0000313" key="2">
    <source>
        <dbReference type="EMBL" id="AXS01098.1"/>
    </source>
</evidence>
<organism evidence="2">
    <name type="scientific">Spodoptera frugiperda granulovirus</name>
    <dbReference type="NCBI Taxonomy" id="307454"/>
    <lineage>
        <taxon>Viruses</taxon>
        <taxon>Viruses incertae sedis</taxon>
        <taxon>Naldaviricetes</taxon>
        <taxon>Lefavirales</taxon>
        <taxon>Baculoviridae</taxon>
        <taxon>Betabaculovirus</taxon>
        <taxon>Betabaculovirus spofrugiperdae</taxon>
    </lineage>
</organism>
<protein>
    <submittedName>
        <fullName evidence="2">ORF078</fullName>
    </submittedName>
</protein>
<dbReference type="EMBL" id="MH170055">
    <property type="protein sequence ID" value="AXS01098.1"/>
    <property type="molecule type" value="Genomic_DNA"/>
</dbReference>